<gene>
    <name evidence="2" type="ordered locus">Ctha_1227</name>
</gene>
<organism evidence="2 3">
    <name type="scientific">Chloroherpeton thalassium (strain ATCC 35110 / GB-78)</name>
    <dbReference type="NCBI Taxonomy" id="517418"/>
    <lineage>
        <taxon>Bacteria</taxon>
        <taxon>Pseudomonadati</taxon>
        <taxon>Chlorobiota</taxon>
        <taxon>Chlorobiia</taxon>
        <taxon>Chlorobiales</taxon>
        <taxon>Chloroherpetonaceae</taxon>
        <taxon>Chloroherpeton</taxon>
    </lineage>
</organism>
<dbReference type="EMBL" id="CP001100">
    <property type="protein sequence ID" value="ACF13690.1"/>
    <property type="molecule type" value="Genomic_DNA"/>
</dbReference>
<dbReference type="PROSITE" id="PS51257">
    <property type="entry name" value="PROKAR_LIPOPROTEIN"/>
    <property type="match status" value="1"/>
</dbReference>
<dbReference type="eggNOG" id="ENOG5032YB2">
    <property type="taxonomic scope" value="Bacteria"/>
</dbReference>
<dbReference type="InterPro" id="IPR025411">
    <property type="entry name" value="DUF4136"/>
</dbReference>
<feature type="domain" description="DUF4136" evidence="1">
    <location>
        <begin position="28"/>
        <end position="179"/>
    </location>
</feature>
<dbReference type="KEGG" id="cts:Ctha_1227"/>
<dbReference type="STRING" id="517418.Ctha_1227"/>
<evidence type="ECO:0000259" key="1">
    <source>
        <dbReference type="Pfam" id="PF13590"/>
    </source>
</evidence>
<evidence type="ECO:0000313" key="2">
    <source>
        <dbReference type="EMBL" id="ACF13690.1"/>
    </source>
</evidence>
<dbReference type="Gene3D" id="3.30.160.670">
    <property type="match status" value="1"/>
</dbReference>
<proteinExistence type="predicted"/>
<sequence>MKKLRIWFSPILLWIASVGLVACTSLEVSTKYDPLTDFYGYKTFAWVPNENDRSCLAAANEMIWDKMKQELKVGFEERGFIFSDSTKPDFYIAFDVAVKPILSTATVEQFTYQPLWGKYGTRSLSAQYYNEGSLILDAIDAETNEMIWRGTVTGVVGEDPHEINEKIHEAVELLISYFPVWFDN</sequence>
<dbReference type="HOGENOM" id="CLU_113282_0_1_10"/>
<protein>
    <recommendedName>
        <fullName evidence="1">DUF4136 domain-containing protein</fullName>
    </recommendedName>
</protein>
<keyword evidence="3" id="KW-1185">Reference proteome</keyword>
<evidence type="ECO:0000313" key="3">
    <source>
        <dbReference type="Proteomes" id="UP000001208"/>
    </source>
</evidence>
<dbReference type="Proteomes" id="UP000001208">
    <property type="component" value="Chromosome"/>
</dbReference>
<dbReference type="Pfam" id="PF13590">
    <property type="entry name" value="DUF4136"/>
    <property type="match status" value="1"/>
</dbReference>
<dbReference type="AlphaFoldDB" id="B3QYZ7"/>
<name>B3QYZ7_CHLT3</name>
<reference evidence="2 3" key="1">
    <citation type="submission" date="2008-06" db="EMBL/GenBank/DDBJ databases">
        <title>Complete sequence of Chloroherpeton thalassium ATCC 35110.</title>
        <authorList>
            <consortium name="US DOE Joint Genome Institute"/>
            <person name="Lucas S."/>
            <person name="Copeland A."/>
            <person name="Lapidus A."/>
            <person name="Glavina del Rio T."/>
            <person name="Dalin E."/>
            <person name="Tice H."/>
            <person name="Bruce D."/>
            <person name="Goodwin L."/>
            <person name="Pitluck S."/>
            <person name="Schmutz J."/>
            <person name="Larimer F."/>
            <person name="Land M."/>
            <person name="Hauser L."/>
            <person name="Kyrpides N."/>
            <person name="Mikhailova N."/>
            <person name="Liu Z."/>
            <person name="Li T."/>
            <person name="Zhao F."/>
            <person name="Overmann J."/>
            <person name="Bryant D.A."/>
            <person name="Richardson P."/>
        </authorList>
    </citation>
    <scope>NUCLEOTIDE SEQUENCE [LARGE SCALE GENOMIC DNA]</scope>
    <source>
        <strain evidence="3">ATCC 35110 / GB-78</strain>
    </source>
</reference>
<accession>B3QYZ7</accession>